<dbReference type="EMBL" id="SLUN01000031">
    <property type="protein sequence ID" value="TCL61869.1"/>
    <property type="molecule type" value="Genomic_DNA"/>
</dbReference>
<organism evidence="1 2">
    <name type="scientific">Hydrogenispora ethanolica</name>
    <dbReference type="NCBI Taxonomy" id="1082276"/>
    <lineage>
        <taxon>Bacteria</taxon>
        <taxon>Bacillati</taxon>
        <taxon>Bacillota</taxon>
        <taxon>Hydrogenispora</taxon>
    </lineage>
</organism>
<dbReference type="RefSeq" id="WP_132016112.1">
    <property type="nucleotide sequence ID" value="NZ_SLUN01000031.1"/>
</dbReference>
<keyword evidence="2" id="KW-1185">Reference proteome</keyword>
<gene>
    <name evidence="1" type="ORF">EDC14_103141</name>
</gene>
<name>A0A4R1R8J3_HYDET</name>
<evidence type="ECO:0000313" key="2">
    <source>
        <dbReference type="Proteomes" id="UP000295008"/>
    </source>
</evidence>
<dbReference type="AlphaFoldDB" id="A0A4R1R8J3"/>
<proteinExistence type="predicted"/>
<evidence type="ECO:0000313" key="1">
    <source>
        <dbReference type="EMBL" id="TCL61869.1"/>
    </source>
</evidence>
<protein>
    <submittedName>
        <fullName evidence="1">Uncharacterized protein</fullName>
    </submittedName>
</protein>
<accession>A0A4R1R8J3</accession>
<sequence>MGWKAGQGLILQLEDRSGQGDRDVEEMLNAVREVVSNYGFSVKSWNNDELYNELMYQHLCKEQK</sequence>
<comment type="caution">
    <text evidence="1">The sequence shown here is derived from an EMBL/GenBank/DDBJ whole genome shotgun (WGS) entry which is preliminary data.</text>
</comment>
<reference evidence="1 2" key="1">
    <citation type="submission" date="2019-03" db="EMBL/GenBank/DDBJ databases">
        <title>Genomic Encyclopedia of Type Strains, Phase IV (KMG-IV): sequencing the most valuable type-strain genomes for metagenomic binning, comparative biology and taxonomic classification.</title>
        <authorList>
            <person name="Goeker M."/>
        </authorList>
    </citation>
    <scope>NUCLEOTIDE SEQUENCE [LARGE SCALE GENOMIC DNA]</scope>
    <source>
        <strain evidence="1 2">LX-B</strain>
    </source>
</reference>
<dbReference type="Proteomes" id="UP000295008">
    <property type="component" value="Unassembled WGS sequence"/>
</dbReference>